<reference evidence="4" key="1">
    <citation type="submission" date="2014-12" db="EMBL/GenBank/DDBJ databases">
        <title>Insight into the proteome of Arion vulgaris.</title>
        <authorList>
            <person name="Aradska J."/>
            <person name="Bulat T."/>
            <person name="Smidak R."/>
            <person name="Sarate P."/>
            <person name="Gangsoo J."/>
            <person name="Sialana F."/>
            <person name="Bilban M."/>
            <person name="Lubec G."/>
        </authorList>
    </citation>
    <scope>NUCLEOTIDE SEQUENCE</scope>
    <source>
        <tissue evidence="4">Skin</tissue>
    </source>
</reference>
<accession>A0A0B6Y3C6</accession>
<feature type="domain" description="Calpain catalytic" evidence="3">
    <location>
        <begin position="1"/>
        <end position="141"/>
    </location>
</feature>
<sequence>VICPEGVYQVRLCKDGLWRTVLIDDLLPCNPDKTLVFSKAMRKQLWVPLIEKALAKLSGCYKASEAGKCIEGLSMLTGAPCESISLQKNGHREDEICPDLIWAKLLSCRELKFLMGASCGGGNMTTNEEEFNKLGLRTKHA</sequence>
<evidence type="ECO:0000313" key="4">
    <source>
        <dbReference type="EMBL" id="CEK50015.1"/>
    </source>
</evidence>
<dbReference type="PROSITE" id="PS50203">
    <property type="entry name" value="CALPAIN_CAT"/>
    <property type="match status" value="1"/>
</dbReference>
<dbReference type="InterPro" id="IPR038765">
    <property type="entry name" value="Papain-like_cys_pep_sf"/>
</dbReference>
<dbReference type="InterPro" id="IPR001300">
    <property type="entry name" value="Peptidase_C2_calpain_cat"/>
</dbReference>
<name>A0A0B6Y3C6_9EUPU</name>
<evidence type="ECO:0000256" key="1">
    <source>
        <dbReference type="ARBA" id="ARBA00007623"/>
    </source>
</evidence>
<dbReference type="AlphaFoldDB" id="A0A0B6Y3C6"/>
<protein>
    <recommendedName>
        <fullName evidence="3">Calpain catalytic domain-containing protein</fullName>
    </recommendedName>
</protein>
<dbReference type="EMBL" id="HACG01003150">
    <property type="protein sequence ID" value="CEK50015.1"/>
    <property type="molecule type" value="Transcribed_RNA"/>
</dbReference>
<dbReference type="GO" id="GO:0005737">
    <property type="term" value="C:cytoplasm"/>
    <property type="evidence" value="ECO:0007669"/>
    <property type="project" value="TreeGrafter"/>
</dbReference>
<dbReference type="GO" id="GO:0004198">
    <property type="term" value="F:calcium-dependent cysteine-type endopeptidase activity"/>
    <property type="evidence" value="ECO:0007669"/>
    <property type="project" value="InterPro"/>
</dbReference>
<feature type="non-terminal residue" evidence="4">
    <location>
        <position position="141"/>
    </location>
</feature>
<dbReference type="Pfam" id="PF00648">
    <property type="entry name" value="Peptidase_C2"/>
    <property type="match status" value="1"/>
</dbReference>
<dbReference type="PANTHER" id="PTHR10183">
    <property type="entry name" value="CALPAIN"/>
    <property type="match status" value="1"/>
</dbReference>
<dbReference type="SMART" id="SM00230">
    <property type="entry name" value="CysPc"/>
    <property type="match status" value="1"/>
</dbReference>
<dbReference type="PRINTS" id="PR00704">
    <property type="entry name" value="CALPAIN"/>
</dbReference>
<proteinExistence type="inferred from homology"/>
<evidence type="ECO:0000259" key="3">
    <source>
        <dbReference type="PROSITE" id="PS50203"/>
    </source>
</evidence>
<gene>
    <name evidence="4" type="primary">ORF9607</name>
</gene>
<organism evidence="4">
    <name type="scientific">Arion vulgaris</name>
    <dbReference type="NCBI Taxonomy" id="1028688"/>
    <lineage>
        <taxon>Eukaryota</taxon>
        <taxon>Metazoa</taxon>
        <taxon>Spiralia</taxon>
        <taxon>Lophotrochozoa</taxon>
        <taxon>Mollusca</taxon>
        <taxon>Gastropoda</taxon>
        <taxon>Heterobranchia</taxon>
        <taxon>Euthyneura</taxon>
        <taxon>Panpulmonata</taxon>
        <taxon>Eupulmonata</taxon>
        <taxon>Stylommatophora</taxon>
        <taxon>Helicina</taxon>
        <taxon>Arionoidea</taxon>
        <taxon>Arionidae</taxon>
        <taxon>Arion</taxon>
    </lineage>
</organism>
<dbReference type="InterPro" id="IPR022684">
    <property type="entry name" value="Calpain_cysteine_protease"/>
</dbReference>
<feature type="non-terminal residue" evidence="4">
    <location>
        <position position="1"/>
    </location>
</feature>
<comment type="caution">
    <text evidence="2">Lacks conserved residue(s) required for the propagation of feature annotation.</text>
</comment>
<comment type="similarity">
    <text evidence="1">Belongs to the peptidase C2 family.</text>
</comment>
<evidence type="ECO:0000256" key="2">
    <source>
        <dbReference type="PROSITE-ProRule" id="PRU00239"/>
    </source>
</evidence>
<dbReference type="PANTHER" id="PTHR10183:SF382">
    <property type="entry name" value="CALPAIN-15"/>
    <property type="match status" value="1"/>
</dbReference>
<dbReference type="SUPFAM" id="SSF54001">
    <property type="entry name" value="Cysteine proteinases"/>
    <property type="match status" value="1"/>
</dbReference>
<dbReference type="GO" id="GO:0006508">
    <property type="term" value="P:proteolysis"/>
    <property type="evidence" value="ECO:0007669"/>
    <property type="project" value="InterPro"/>
</dbReference>